<dbReference type="InterPro" id="IPR051678">
    <property type="entry name" value="AGP_Transferase"/>
</dbReference>
<evidence type="ECO:0000259" key="2">
    <source>
        <dbReference type="Pfam" id="PF01636"/>
    </source>
</evidence>
<comment type="caution">
    <text evidence="3">The sequence shown here is derived from an EMBL/GenBank/DDBJ whole genome shotgun (WGS) entry which is preliminary data.</text>
</comment>
<evidence type="ECO:0000313" key="4">
    <source>
        <dbReference type="Proteomes" id="UP001500427"/>
    </source>
</evidence>
<feature type="region of interest" description="Disordered" evidence="1">
    <location>
        <begin position="165"/>
        <end position="185"/>
    </location>
</feature>
<accession>A0ABP9JM87</accession>
<dbReference type="Proteomes" id="UP001500427">
    <property type="component" value="Unassembled WGS sequence"/>
</dbReference>
<dbReference type="PANTHER" id="PTHR21310:SF42">
    <property type="entry name" value="BIFUNCTIONAL AAC_APH"/>
    <property type="match status" value="1"/>
</dbReference>
<proteinExistence type="predicted"/>
<organism evidence="3 4">
    <name type="scientific">Terrabacter aeriphilus</name>
    <dbReference type="NCBI Taxonomy" id="515662"/>
    <lineage>
        <taxon>Bacteria</taxon>
        <taxon>Bacillati</taxon>
        <taxon>Actinomycetota</taxon>
        <taxon>Actinomycetes</taxon>
        <taxon>Micrococcales</taxon>
        <taxon>Intrasporangiaceae</taxon>
        <taxon>Terrabacter</taxon>
    </lineage>
</organism>
<dbReference type="Gene3D" id="3.30.200.20">
    <property type="entry name" value="Phosphorylase Kinase, domain 1"/>
    <property type="match status" value="1"/>
</dbReference>
<keyword evidence="4" id="KW-1185">Reference proteome</keyword>
<evidence type="ECO:0000256" key="1">
    <source>
        <dbReference type="SAM" id="MobiDB-lite"/>
    </source>
</evidence>
<sequence length="329" mass="35633">MQVRGYWFRGARPAETGWTRAWPRPSVAGVPMHADEVRATPELGGRLVAEQCPQWAHLPVTALPDDLEGTDNVLFRLGEAHVVRMPKIGWAQHQATSDARWLPRLAPHLPVTVPVPAHVGRPAADFPYAWSVVPWVEGTTPPRLGTDDVALAGELAAFVRALQAVDPTDGPTKPPGHRGTPLRHVDEAARRALGRLRDHDDGLDLDAAARAWGLCVAAPDWHRPPVWLHGDLQPGNLVVDGGHLAAVIDWGAIGVGDPAPDVTAALWTFTGDARRACLDALAPDEATWLRACGWALAPSLTGIDYYRHTFPRMAEHGRQMVRAVVAALT</sequence>
<dbReference type="InterPro" id="IPR002575">
    <property type="entry name" value="Aminoglycoside_PTrfase"/>
</dbReference>
<protein>
    <submittedName>
        <fullName evidence="3">Aminoglycoside phosphotransferase family protein</fullName>
    </submittedName>
</protein>
<dbReference type="InterPro" id="IPR011009">
    <property type="entry name" value="Kinase-like_dom_sf"/>
</dbReference>
<reference evidence="4" key="1">
    <citation type="journal article" date="2019" name="Int. J. Syst. Evol. Microbiol.">
        <title>The Global Catalogue of Microorganisms (GCM) 10K type strain sequencing project: providing services to taxonomists for standard genome sequencing and annotation.</title>
        <authorList>
            <consortium name="The Broad Institute Genomics Platform"/>
            <consortium name="The Broad Institute Genome Sequencing Center for Infectious Disease"/>
            <person name="Wu L."/>
            <person name="Ma J."/>
        </authorList>
    </citation>
    <scope>NUCLEOTIDE SEQUENCE [LARGE SCALE GENOMIC DNA]</scope>
    <source>
        <strain evidence="4">JCM 17687</strain>
    </source>
</reference>
<dbReference type="EMBL" id="BAABIW010000028">
    <property type="protein sequence ID" value="GAA5035896.1"/>
    <property type="molecule type" value="Genomic_DNA"/>
</dbReference>
<dbReference type="Pfam" id="PF01636">
    <property type="entry name" value="APH"/>
    <property type="match status" value="1"/>
</dbReference>
<dbReference type="CDD" id="cd05155">
    <property type="entry name" value="APH_ChoK_like_1"/>
    <property type="match status" value="1"/>
</dbReference>
<name>A0ABP9JM87_9MICO</name>
<gene>
    <name evidence="3" type="ORF">GCM10023258_38280</name>
</gene>
<dbReference type="Gene3D" id="3.90.1200.10">
    <property type="match status" value="1"/>
</dbReference>
<evidence type="ECO:0000313" key="3">
    <source>
        <dbReference type="EMBL" id="GAA5035896.1"/>
    </source>
</evidence>
<feature type="domain" description="Aminoglycoside phosphotransferase" evidence="2">
    <location>
        <begin position="69"/>
        <end position="285"/>
    </location>
</feature>
<dbReference type="PANTHER" id="PTHR21310">
    <property type="entry name" value="AMINOGLYCOSIDE PHOSPHOTRANSFERASE-RELATED-RELATED"/>
    <property type="match status" value="1"/>
</dbReference>
<dbReference type="SUPFAM" id="SSF56112">
    <property type="entry name" value="Protein kinase-like (PK-like)"/>
    <property type="match status" value="1"/>
</dbReference>